<name>A0AAD6M145_9ROSI</name>
<reference evidence="1" key="1">
    <citation type="journal article" date="2023" name="Mol. Ecol. Resour.">
        <title>Chromosome-level genome assembly of a triploid poplar Populus alba 'Berolinensis'.</title>
        <authorList>
            <person name="Chen S."/>
            <person name="Yu Y."/>
            <person name="Wang X."/>
            <person name="Wang S."/>
            <person name="Zhang T."/>
            <person name="Zhou Y."/>
            <person name="He R."/>
            <person name="Meng N."/>
            <person name="Wang Y."/>
            <person name="Liu W."/>
            <person name="Liu Z."/>
            <person name="Liu J."/>
            <person name="Guo Q."/>
            <person name="Huang H."/>
            <person name="Sederoff R.R."/>
            <person name="Wang G."/>
            <person name="Qu G."/>
            <person name="Chen S."/>
        </authorList>
    </citation>
    <scope>NUCLEOTIDE SEQUENCE</scope>
    <source>
        <strain evidence="1">SC-2020</strain>
    </source>
</reference>
<keyword evidence="2" id="KW-1185">Reference proteome</keyword>
<dbReference type="AlphaFoldDB" id="A0AAD6M145"/>
<dbReference type="Proteomes" id="UP001164929">
    <property type="component" value="Chromosome 12"/>
</dbReference>
<comment type="caution">
    <text evidence="1">The sequence shown here is derived from an EMBL/GenBank/DDBJ whole genome shotgun (WGS) entry which is preliminary data.</text>
</comment>
<protein>
    <submittedName>
        <fullName evidence="1">Uncharacterized protein</fullName>
    </submittedName>
</protein>
<evidence type="ECO:0000313" key="2">
    <source>
        <dbReference type="Proteomes" id="UP001164929"/>
    </source>
</evidence>
<evidence type="ECO:0000313" key="1">
    <source>
        <dbReference type="EMBL" id="KAJ6976439.1"/>
    </source>
</evidence>
<accession>A0AAD6M145</accession>
<dbReference type="EMBL" id="JAQIZT010000012">
    <property type="protein sequence ID" value="KAJ6976439.1"/>
    <property type="molecule type" value="Genomic_DNA"/>
</dbReference>
<proteinExistence type="predicted"/>
<sequence>MRELCNTPNVFIVAHGSLAVLSASYIDHESNEDHTKHDYISDDDEEEEGDEECPFIKRYSFIFGWLPEIEESRIILVYASYIDHESNEDHTKHYNISDDDEEEEGDEECPLIKLSAEEKKPIREPCRQTLTVKVTGRKTGYTYLMKRLQTLENPGRFRASRFGERLLLGQVFRF</sequence>
<organism evidence="1 2">
    <name type="scientific">Populus alba x Populus x berolinensis</name>
    <dbReference type="NCBI Taxonomy" id="444605"/>
    <lineage>
        <taxon>Eukaryota</taxon>
        <taxon>Viridiplantae</taxon>
        <taxon>Streptophyta</taxon>
        <taxon>Embryophyta</taxon>
        <taxon>Tracheophyta</taxon>
        <taxon>Spermatophyta</taxon>
        <taxon>Magnoliopsida</taxon>
        <taxon>eudicotyledons</taxon>
        <taxon>Gunneridae</taxon>
        <taxon>Pentapetalae</taxon>
        <taxon>rosids</taxon>
        <taxon>fabids</taxon>
        <taxon>Malpighiales</taxon>
        <taxon>Salicaceae</taxon>
        <taxon>Saliceae</taxon>
        <taxon>Populus</taxon>
    </lineage>
</organism>
<gene>
    <name evidence="1" type="ORF">NC653_028540</name>
</gene>